<evidence type="ECO:0000313" key="3">
    <source>
        <dbReference type="Proteomes" id="UP000636709"/>
    </source>
</evidence>
<feature type="compositionally biased region" description="Basic and acidic residues" evidence="1">
    <location>
        <begin position="86"/>
        <end position="98"/>
    </location>
</feature>
<dbReference type="EMBL" id="JACEFO010002300">
    <property type="protein sequence ID" value="KAF8667324.1"/>
    <property type="molecule type" value="Genomic_DNA"/>
</dbReference>
<dbReference type="AlphaFoldDB" id="A0A835E5F0"/>
<evidence type="ECO:0000313" key="2">
    <source>
        <dbReference type="EMBL" id="KAF8667324.1"/>
    </source>
</evidence>
<feature type="compositionally biased region" description="Basic residues" evidence="1">
    <location>
        <begin position="396"/>
        <end position="407"/>
    </location>
</feature>
<reference evidence="2" key="1">
    <citation type="submission" date="2020-07" db="EMBL/GenBank/DDBJ databases">
        <title>Genome sequence and genetic diversity analysis of an under-domesticated orphan crop, white fonio (Digitaria exilis).</title>
        <authorList>
            <person name="Bennetzen J.L."/>
            <person name="Chen S."/>
            <person name="Ma X."/>
            <person name="Wang X."/>
            <person name="Yssel A.E.J."/>
            <person name="Chaluvadi S.R."/>
            <person name="Johnson M."/>
            <person name="Gangashetty P."/>
            <person name="Hamidou F."/>
            <person name="Sanogo M.D."/>
            <person name="Zwaenepoel A."/>
            <person name="Wallace J."/>
            <person name="Van De Peer Y."/>
            <person name="Van Deynze A."/>
        </authorList>
    </citation>
    <scope>NUCLEOTIDE SEQUENCE</scope>
    <source>
        <tissue evidence="2">Leaves</tissue>
    </source>
</reference>
<organism evidence="2 3">
    <name type="scientific">Digitaria exilis</name>
    <dbReference type="NCBI Taxonomy" id="1010633"/>
    <lineage>
        <taxon>Eukaryota</taxon>
        <taxon>Viridiplantae</taxon>
        <taxon>Streptophyta</taxon>
        <taxon>Embryophyta</taxon>
        <taxon>Tracheophyta</taxon>
        <taxon>Spermatophyta</taxon>
        <taxon>Magnoliopsida</taxon>
        <taxon>Liliopsida</taxon>
        <taxon>Poales</taxon>
        <taxon>Poaceae</taxon>
        <taxon>PACMAD clade</taxon>
        <taxon>Panicoideae</taxon>
        <taxon>Panicodae</taxon>
        <taxon>Paniceae</taxon>
        <taxon>Anthephorinae</taxon>
        <taxon>Digitaria</taxon>
    </lineage>
</organism>
<feature type="region of interest" description="Disordered" evidence="1">
    <location>
        <begin position="16"/>
        <end position="98"/>
    </location>
</feature>
<evidence type="ECO:0000256" key="1">
    <source>
        <dbReference type="SAM" id="MobiDB-lite"/>
    </source>
</evidence>
<dbReference type="Proteomes" id="UP000636709">
    <property type="component" value="Unassembled WGS sequence"/>
</dbReference>
<comment type="caution">
    <text evidence="2">The sequence shown here is derived from an EMBL/GenBank/DDBJ whole genome shotgun (WGS) entry which is preliminary data.</text>
</comment>
<accession>A0A835E5F0</accession>
<gene>
    <name evidence="2" type="ORF">HU200_052999</name>
</gene>
<feature type="region of interest" description="Disordered" evidence="1">
    <location>
        <begin position="364"/>
        <end position="407"/>
    </location>
</feature>
<sequence>MTWGHGLAAAEVAGCHRSRGRERVRVRGERRRKRSEHPKVVGGGGQRGHRGFTGRQSWIAAGSGGRQVPSKGPSRQTLPRRSSRLKTLERGSKLEGDVHPRAGVSATFKAQQPSSRRTFTLERAFPSRSRLSKLELAGQARACHTGNSARCSATITTDHNDPPLQSKRRRDSLHHATTHTAEKTPVKSTWRMILCQPLLDFARLGCATTLEGDHGGSIRTPCHEKNIMSTTAMPSAGVGRRDFRLHLHLAASAPRTHPTNSGTWEFISFSHLACNPLLRATRNWCSAPLLDVRSRGRNQDKNSRLSTRHRGNECVLLVVVELPQLYLHPVVFPFSWVAQRAVLFSPSSLLALSCLRRKAKQLHPTFSSTPPCRPSPPPPRSACLYGPDDRAPIRVSPHRPRARPRLRRRPARLAGVDSPIIRLVAIEYGVGGDAAPFIFLGGFRNTRSVYELEEEDPNRSPPSPATAHTMAATSSPSVLLTSPHPVVAEHIAASIRASPPPDPTSCPLASVPAPLQSSLRTPADSLHWDADSLARRRNWGIAGRRGREAAMYEGGARAVESGKGRWVTGGRDLFMGQEVTHFGSPV</sequence>
<proteinExistence type="predicted"/>
<protein>
    <submittedName>
        <fullName evidence="2">Uncharacterized protein</fullName>
    </submittedName>
</protein>
<feature type="compositionally biased region" description="Pro residues" evidence="1">
    <location>
        <begin position="371"/>
        <end position="380"/>
    </location>
</feature>
<feature type="region of interest" description="Disordered" evidence="1">
    <location>
        <begin position="152"/>
        <end position="182"/>
    </location>
</feature>
<feature type="region of interest" description="Disordered" evidence="1">
    <location>
        <begin position="451"/>
        <end position="471"/>
    </location>
</feature>
<name>A0A835E5F0_9POAL</name>
<keyword evidence="3" id="KW-1185">Reference proteome</keyword>